<dbReference type="AlphaFoldDB" id="A0A9W8NS90"/>
<dbReference type="Proteomes" id="UP001142393">
    <property type="component" value="Unassembled WGS sequence"/>
</dbReference>
<organism evidence="1 2">
    <name type="scientific">Lentinula detonsa</name>
    <dbReference type="NCBI Taxonomy" id="2804962"/>
    <lineage>
        <taxon>Eukaryota</taxon>
        <taxon>Fungi</taxon>
        <taxon>Dikarya</taxon>
        <taxon>Basidiomycota</taxon>
        <taxon>Agaricomycotina</taxon>
        <taxon>Agaricomycetes</taxon>
        <taxon>Agaricomycetidae</taxon>
        <taxon>Agaricales</taxon>
        <taxon>Marasmiineae</taxon>
        <taxon>Omphalotaceae</taxon>
        <taxon>Lentinula</taxon>
    </lineage>
</organism>
<evidence type="ECO:0000313" key="2">
    <source>
        <dbReference type="Proteomes" id="UP001142393"/>
    </source>
</evidence>
<sequence length="336" mass="39023">MTFSSLVTLFFLLTTCCLAFARLFGLFFIQCTPLSITISPFRLSKGSRRLAVGETRISFHFPRRNRPQWATISIYNINYRSTSSQHFTIAEASLAVLFPFSILNNTTSRPAPMSVSLDDFRLRIPSSQNTPSWVVALRRNILYTILNEETRRLDQFRLKTIFSTLEMQRRDGSEGDNSEVVKDESRITHHSSQWHIYNRATSRLYQFGRLSAQLRRTWKDDSGTFTLIAGDCHWVRQSQNSEEDSLHFNYSPNYLYNQILTMISFIRRVPAMLHTLYIRPKAIYSISYFVDIHISRTDITFDCFHISDAEPLRHGAELLRRNLQNGIGPMVGIHFI</sequence>
<comment type="caution">
    <text evidence="1">The sequence shown here is derived from an EMBL/GenBank/DDBJ whole genome shotgun (WGS) entry which is preliminary data.</text>
</comment>
<name>A0A9W8NS90_9AGAR</name>
<keyword evidence="2" id="KW-1185">Reference proteome</keyword>
<accession>A0A9W8NS90</accession>
<gene>
    <name evidence="1" type="ORF">DFH05DRAFT_499275</name>
</gene>
<proteinExistence type="predicted"/>
<evidence type="ECO:0000313" key="1">
    <source>
        <dbReference type="EMBL" id="KAJ3739792.1"/>
    </source>
</evidence>
<reference evidence="1 2" key="1">
    <citation type="journal article" date="2023" name="Proc. Natl. Acad. Sci. U.S.A.">
        <title>A global phylogenomic analysis of the shiitake genus Lentinula.</title>
        <authorList>
            <person name="Sierra-Patev S."/>
            <person name="Min B."/>
            <person name="Naranjo-Ortiz M."/>
            <person name="Looney B."/>
            <person name="Konkel Z."/>
            <person name="Slot J.C."/>
            <person name="Sakamoto Y."/>
            <person name="Steenwyk J.L."/>
            <person name="Rokas A."/>
            <person name="Carro J."/>
            <person name="Camarero S."/>
            <person name="Ferreira P."/>
            <person name="Molpeceres G."/>
            <person name="Ruiz-Duenas F.J."/>
            <person name="Serrano A."/>
            <person name="Henrissat B."/>
            <person name="Drula E."/>
            <person name="Hughes K.W."/>
            <person name="Mata J.L."/>
            <person name="Ishikawa N.K."/>
            <person name="Vargas-Isla R."/>
            <person name="Ushijima S."/>
            <person name="Smith C.A."/>
            <person name="Donoghue J."/>
            <person name="Ahrendt S."/>
            <person name="Andreopoulos W."/>
            <person name="He G."/>
            <person name="LaButti K."/>
            <person name="Lipzen A."/>
            <person name="Ng V."/>
            <person name="Riley R."/>
            <person name="Sandor L."/>
            <person name="Barry K."/>
            <person name="Martinez A.T."/>
            <person name="Xiao Y."/>
            <person name="Gibbons J.G."/>
            <person name="Terashima K."/>
            <person name="Grigoriev I.V."/>
            <person name="Hibbett D."/>
        </authorList>
    </citation>
    <scope>NUCLEOTIDE SEQUENCE [LARGE SCALE GENOMIC DNA]</scope>
    <source>
        <strain evidence="1 2">TFB7810</strain>
    </source>
</reference>
<dbReference type="EMBL" id="JANVFU010000017">
    <property type="protein sequence ID" value="KAJ3739792.1"/>
    <property type="molecule type" value="Genomic_DNA"/>
</dbReference>
<protein>
    <submittedName>
        <fullName evidence="1">Uncharacterized protein</fullName>
    </submittedName>
</protein>